<comment type="caution">
    <text evidence="1">The sequence shown here is derived from an EMBL/GenBank/DDBJ whole genome shotgun (WGS) entry which is preliminary data.</text>
</comment>
<proteinExistence type="predicted"/>
<dbReference type="EMBL" id="WIXE01000236">
    <property type="protein sequence ID" value="KAK5986771.1"/>
    <property type="molecule type" value="Genomic_DNA"/>
</dbReference>
<evidence type="ECO:0000313" key="1">
    <source>
        <dbReference type="EMBL" id="KAK5986771.1"/>
    </source>
</evidence>
<keyword evidence="2" id="KW-1185">Reference proteome</keyword>
<dbReference type="AlphaFoldDB" id="A0AAN8FV87"/>
<sequence>MATTAGFLLQDTEYPAAERCALCGDPHPPSTCPAHKTARDRIKTLYRANMVFDPSNLDTTSTKEEYRTMQQFSSSHAQQDIFTAEAPRIFAADAVNMNTNQKGLLMRTEVTL</sequence>
<reference evidence="1 2" key="1">
    <citation type="submission" date="2019-10" db="EMBL/GenBank/DDBJ databases">
        <title>Assembly and Annotation for the nematode Trichostrongylus colubriformis.</title>
        <authorList>
            <person name="Martin J."/>
        </authorList>
    </citation>
    <scope>NUCLEOTIDE SEQUENCE [LARGE SCALE GENOMIC DNA]</scope>
    <source>
        <strain evidence="1">G859</strain>
        <tissue evidence="1">Whole worm</tissue>
    </source>
</reference>
<accession>A0AAN8FV87</accession>
<name>A0AAN8FV87_TRICO</name>
<evidence type="ECO:0000313" key="2">
    <source>
        <dbReference type="Proteomes" id="UP001331761"/>
    </source>
</evidence>
<protein>
    <submittedName>
        <fullName evidence="1">Uncharacterized protein</fullName>
    </submittedName>
</protein>
<dbReference type="Proteomes" id="UP001331761">
    <property type="component" value="Unassembled WGS sequence"/>
</dbReference>
<organism evidence="1 2">
    <name type="scientific">Trichostrongylus colubriformis</name>
    <name type="common">Black scour worm</name>
    <dbReference type="NCBI Taxonomy" id="6319"/>
    <lineage>
        <taxon>Eukaryota</taxon>
        <taxon>Metazoa</taxon>
        <taxon>Ecdysozoa</taxon>
        <taxon>Nematoda</taxon>
        <taxon>Chromadorea</taxon>
        <taxon>Rhabditida</taxon>
        <taxon>Rhabditina</taxon>
        <taxon>Rhabditomorpha</taxon>
        <taxon>Strongyloidea</taxon>
        <taxon>Trichostrongylidae</taxon>
        <taxon>Trichostrongylus</taxon>
    </lineage>
</organism>
<gene>
    <name evidence="1" type="ORF">GCK32_008142</name>
</gene>